<comment type="similarity">
    <text evidence="1">Belongs to the transposase IS21/IS408/IS1162 family.</text>
</comment>
<dbReference type="InterPro" id="IPR001584">
    <property type="entry name" value="Integrase_cat-core"/>
</dbReference>
<evidence type="ECO:0000256" key="3">
    <source>
        <dbReference type="ARBA" id="ARBA00023125"/>
    </source>
</evidence>
<organism evidence="9 10">
    <name type="scientific">Sulfobacillus acidophilus (strain ATCC 700253 / DSM 10332 / NAL)</name>
    <dbReference type="NCBI Taxonomy" id="679936"/>
    <lineage>
        <taxon>Bacteria</taxon>
        <taxon>Bacillati</taxon>
        <taxon>Bacillota</taxon>
        <taxon>Clostridia</taxon>
        <taxon>Eubacteriales</taxon>
        <taxon>Clostridiales Family XVII. Incertae Sedis</taxon>
        <taxon>Sulfobacillus</taxon>
    </lineage>
</organism>
<dbReference type="GO" id="GO:0006355">
    <property type="term" value="P:regulation of DNA-templated transcription"/>
    <property type="evidence" value="ECO:0007669"/>
    <property type="project" value="InterPro"/>
</dbReference>
<dbReference type="EMBL" id="CP003179">
    <property type="protein sequence ID" value="AEW04140.1"/>
    <property type="molecule type" value="Genomic_DNA"/>
</dbReference>
<sequence>MSRIQKIKRLQAQGWSVSAIATELQIDRKTVRKYLQQTDFSASAPTAADRPSKLDPYKSTIDAWLAEDAHQWYKQRHTAQRVYDRLREEVPGFAVSYPTVRRYVRQRRRTAPTTGTLELVWQPGEAAQVDFGQADVLEHDERMRLHFLCVSFPYSNAGYLQLFRGETAECVVQGLVDILHYIGGAPRRLVFDNASGVGRRVGETVRVTELFQRFSAHYGFEITFCNPAAGHEKGNGENQVGFIRRNLLVPVPQVTDLVGSDRDLLRRSEAHWQRRHYKKQRPVADLFAEERAVFRALPPQAFAPYRYTRVRTDRPRRFPPRDPPAGSPPAYPAYSVPTRFATPPQRRSRKRARPSGHTAPRHRTIAPTRDFFLG</sequence>
<reference evidence="9 10" key="2">
    <citation type="journal article" date="2012" name="Stand. Genomic Sci.">
        <title>Complete genome sequence of the moderately thermophilic mineral-sulfide-oxidizing firmicute Sulfobacillus acidophilus type strain (NAL(T)).</title>
        <authorList>
            <person name="Anderson I."/>
            <person name="Chertkov O."/>
            <person name="Chen A."/>
            <person name="Saunders E."/>
            <person name="Lapidus A."/>
            <person name="Nolan M."/>
            <person name="Lucas S."/>
            <person name="Hammon N."/>
            <person name="Deshpande S."/>
            <person name="Cheng J.F."/>
            <person name="Han C."/>
            <person name="Tapia R."/>
            <person name="Goodwin L.A."/>
            <person name="Pitluck S."/>
            <person name="Liolios K."/>
            <person name="Pagani I."/>
            <person name="Ivanova N."/>
            <person name="Mikhailova N."/>
            <person name="Pati A."/>
            <person name="Palaniappan K."/>
            <person name="Land M."/>
            <person name="Pan C."/>
            <person name="Rohde M."/>
            <person name="Pukall R."/>
            <person name="Goker M."/>
            <person name="Detter J.C."/>
            <person name="Woyke T."/>
            <person name="Bristow J."/>
            <person name="Eisen J.A."/>
            <person name="Markowitz V."/>
            <person name="Hugenholtz P."/>
            <person name="Kyrpides N.C."/>
            <person name="Klenk H.P."/>
            <person name="Mavromatis K."/>
        </authorList>
    </citation>
    <scope>NUCLEOTIDE SEQUENCE [LARGE SCALE GENOMIC DNA]</scope>
    <source>
        <strain evidence="10">ATCC 700253 / DSM 10332 / NAL</strain>
    </source>
</reference>
<dbReference type="InterPro" id="IPR017894">
    <property type="entry name" value="HTH_IS21_transposase_type"/>
</dbReference>
<evidence type="ECO:0000313" key="9">
    <source>
        <dbReference type="EMBL" id="AEW04140.1"/>
    </source>
</evidence>
<dbReference type="PANTHER" id="PTHR35004">
    <property type="entry name" value="TRANSPOSASE RV3428C-RELATED"/>
    <property type="match status" value="1"/>
</dbReference>
<evidence type="ECO:0000256" key="5">
    <source>
        <dbReference type="SAM" id="MobiDB-lite"/>
    </source>
</evidence>
<feature type="region of interest" description="Disordered" evidence="5">
    <location>
        <begin position="312"/>
        <end position="374"/>
    </location>
</feature>
<accession>G8TZX1</accession>
<dbReference type="GO" id="GO:0003677">
    <property type="term" value="F:DNA binding"/>
    <property type="evidence" value="ECO:0007669"/>
    <property type="project" value="UniProtKB-KW"/>
</dbReference>
<proteinExistence type="inferred from homology"/>
<dbReference type="PATRIC" id="fig|679936.5.peg.664"/>
<protein>
    <submittedName>
        <fullName evidence="9">Integrase catalytic region</fullName>
    </submittedName>
</protein>
<keyword evidence="10" id="KW-1185">Reference proteome</keyword>
<dbReference type="HOGENOM" id="CLU_020626_2_1_9"/>
<dbReference type="GO" id="GO:0015074">
    <property type="term" value="P:DNA integration"/>
    <property type="evidence" value="ECO:0007669"/>
    <property type="project" value="InterPro"/>
</dbReference>
<keyword evidence="4" id="KW-0233">DNA recombination</keyword>
<evidence type="ECO:0000256" key="2">
    <source>
        <dbReference type="ARBA" id="ARBA00022578"/>
    </source>
</evidence>
<dbReference type="GO" id="GO:0032196">
    <property type="term" value="P:transposition"/>
    <property type="evidence" value="ECO:0007669"/>
    <property type="project" value="UniProtKB-KW"/>
</dbReference>
<feature type="domain" description="Integrase catalytic" evidence="8">
    <location>
        <begin position="119"/>
        <end position="306"/>
    </location>
</feature>
<dbReference type="GO" id="GO:0006310">
    <property type="term" value="P:DNA recombination"/>
    <property type="evidence" value="ECO:0007669"/>
    <property type="project" value="UniProtKB-KW"/>
</dbReference>
<dbReference type="KEGG" id="sap:Sulac_0619"/>
<dbReference type="AlphaFoldDB" id="G8TZX1"/>
<dbReference type="InterPro" id="IPR000551">
    <property type="entry name" value="MerR-type_HTH_dom"/>
</dbReference>
<dbReference type="PROSITE" id="PS50531">
    <property type="entry name" value="HTH_IS21"/>
    <property type="match status" value="1"/>
</dbReference>
<dbReference type="Gene3D" id="1.10.10.60">
    <property type="entry name" value="Homeodomain-like"/>
    <property type="match status" value="1"/>
</dbReference>
<dbReference type="STRING" id="679936.Sulac_0619"/>
<feature type="domain" description="HTH IS21-type" evidence="6">
    <location>
        <begin position="2"/>
        <end position="65"/>
    </location>
</feature>
<evidence type="ECO:0000313" key="10">
    <source>
        <dbReference type="Proteomes" id="UP000005439"/>
    </source>
</evidence>
<keyword evidence="2" id="KW-0815">Transposition</keyword>
<reference evidence="10" key="1">
    <citation type="submission" date="2011-12" db="EMBL/GenBank/DDBJ databases">
        <title>The complete genome of chromosome of Sulfobacillus acidophilus DSM 10332.</title>
        <authorList>
            <person name="Lucas S."/>
            <person name="Han J."/>
            <person name="Lapidus A."/>
            <person name="Bruce D."/>
            <person name="Goodwin L."/>
            <person name="Pitluck S."/>
            <person name="Peters L."/>
            <person name="Kyrpides N."/>
            <person name="Mavromatis K."/>
            <person name="Ivanova N."/>
            <person name="Mikhailova N."/>
            <person name="Chertkov O."/>
            <person name="Saunders E."/>
            <person name="Detter J.C."/>
            <person name="Tapia R."/>
            <person name="Han C."/>
            <person name="Land M."/>
            <person name="Hauser L."/>
            <person name="Markowitz V."/>
            <person name="Cheng J.-F."/>
            <person name="Hugenholtz P."/>
            <person name="Woyke T."/>
            <person name="Wu D."/>
            <person name="Pukall R."/>
            <person name="Gehrich-Schroeter G."/>
            <person name="Schneider S."/>
            <person name="Klenk H.-P."/>
            <person name="Eisen J.A."/>
        </authorList>
    </citation>
    <scope>NUCLEOTIDE SEQUENCE [LARGE SCALE GENOMIC DNA]</scope>
    <source>
        <strain evidence="10">ATCC 700253 / DSM 10332 / NAL</strain>
    </source>
</reference>
<dbReference type="PROSITE" id="PS50994">
    <property type="entry name" value="INTEGRASE"/>
    <property type="match status" value="1"/>
</dbReference>
<feature type="domain" description="HTH merR-type" evidence="7">
    <location>
        <begin position="1"/>
        <end position="26"/>
    </location>
</feature>
<dbReference type="Proteomes" id="UP000005439">
    <property type="component" value="Chromosome"/>
</dbReference>
<dbReference type="SUPFAM" id="SSF46689">
    <property type="entry name" value="Homeodomain-like"/>
    <property type="match status" value="1"/>
</dbReference>
<evidence type="ECO:0000259" key="8">
    <source>
        <dbReference type="PROSITE" id="PS50994"/>
    </source>
</evidence>
<name>G8TZX1_SULAD</name>
<dbReference type="InterPro" id="IPR009057">
    <property type="entry name" value="Homeodomain-like_sf"/>
</dbReference>
<gene>
    <name evidence="9" type="ordered locus">Sulac_0619</name>
</gene>
<dbReference type="InterPro" id="IPR036397">
    <property type="entry name" value="RNaseH_sf"/>
</dbReference>
<dbReference type="NCBIfam" id="NF033546">
    <property type="entry name" value="transpos_IS21"/>
    <property type="match status" value="1"/>
</dbReference>
<evidence type="ECO:0000256" key="4">
    <source>
        <dbReference type="ARBA" id="ARBA00023172"/>
    </source>
</evidence>
<feature type="compositionally biased region" description="Pro residues" evidence="5">
    <location>
        <begin position="321"/>
        <end position="331"/>
    </location>
</feature>
<dbReference type="PROSITE" id="PS50937">
    <property type="entry name" value="HTH_MERR_2"/>
    <property type="match status" value="1"/>
</dbReference>
<dbReference type="PANTHER" id="PTHR35004:SF7">
    <property type="entry name" value="INTEGRASE PROTEIN"/>
    <property type="match status" value="1"/>
</dbReference>
<evidence type="ECO:0000259" key="7">
    <source>
        <dbReference type="PROSITE" id="PS50937"/>
    </source>
</evidence>
<dbReference type="Gene3D" id="3.30.420.10">
    <property type="entry name" value="Ribonuclease H-like superfamily/Ribonuclease H"/>
    <property type="match status" value="1"/>
</dbReference>
<evidence type="ECO:0000256" key="1">
    <source>
        <dbReference type="ARBA" id="ARBA00009277"/>
    </source>
</evidence>
<keyword evidence="3" id="KW-0238">DNA-binding</keyword>
<evidence type="ECO:0000259" key="6">
    <source>
        <dbReference type="PROSITE" id="PS50531"/>
    </source>
</evidence>
<feature type="compositionally biased region" description="Basic residues" evidence="5">
    <location>
        <begin position="346"/>
        <end position="364"/>
    </location>
</feature>